<reference evidence="1" key="2">
    <citation type="journal article" date="2022" name="New Phytol.">
        <title>Evolutionary transition to the ectomycorrhizal habit in the genomes of a hyperdiverse lineage of mushroom-forming fungi.</title>
        <authorList>
            <person name="Looney B."/>
            <person name="Miyauchi S."/>
            <person name="Morin E."/>
            <person name="Drula E."/>
            <person name="Courty P.E."/>
            <person name="Kohler A."/>
            <person name="Kuo A."/>
            <person name="LaButti K."/>
            <person name="Pangilinan J."/>
            <person name="Lipzen A."/>
            <person name="Riley R."/>
            <person name="Andreopoulos W."/>
            <person name="He G."/>
            <person name="Johnson J."/>
            <person name="Nolan M."/>
            <person name="Tritt A."/>
            <person name="Barry K.W."/>
            <person name="Grigoriev I.V."/>
            <person name="Nagy L.G."/>
            <person name="Hibbett D."/>
            <person name="Henrissat B."/>
            <person name="Matheny P.B."/>
            <person name="Labbe J."/>
            <person name="Martin F.M."/>
        </authorList>
    </citation>
    <scope>NUCLEOTIDE SEQUENCE</scope>
    <source>
        <strain evidence="1">FP105234-sp</strain>
    </source>
</reference>
<evidence type="ECO:0000313" key="2">
    <source>
        <dbReference type="Proteomes" id="UP000814033"/>
    </source>
</evidence>
<proteinExistence type="predicted"/>
<organism evidence="1 2">
    <name type="scientific">Auriscalpium vulgare</name>
    <dbReference type="NCBI Taxonomy" id="40419"/>
    <lineage>
        <taxon>Eukaryota</taxon>
        <taxon>Fungi</taxon>
        <taxon>Dikarya</taxon>
        <taxon>Basidiomycota</taxon>
        <taxon>Agaricomycotina</taxon>
        <taxon>Agaricomycetes</taxon>
        <taxon>Russulales</taxon>
        <taxon>Auriscalpiaceae</taxon>
        <taxon>Auriscalpium</taxon>
    </lineage>
</organism>
<protein>
    <submittedName>
        <fullName evidence="1">Uncharacterized protein</fullName>
    </submittedName>
</protein>
<accession>A0ACB8R5B9</accession>
<reference evidence="1" key="1">
    <citation type="submission" date="2021-02" db="EMBL/GenBank/DDBJ databases">
        <authorList>
            <consortium name="DOE Joint Genome Institute"/>
            <person name="Ahrendt S."/>
            <person name="Looney B.P."/>
            <person name="Miyauchi S."/>
            <person name="Morin E."/>
            <person name="Drula E."/>
            <person name="Courty P.E."/>
            <person name="Chicoki N."/>
            <person name="Fauchery L."/>
            <person name="Kohler A."/>
            <person name="Kuo A."/>
            <person name="Labutti K."/>
            <person name="Pangilinan J."/>
            <person name="Lipzen A."/>
            <person name="Riley R."/>
            <person name="Andreopoulos W."/>
            <person name="He G."/>
            <person name="Johnson J."/>
            <person name="Barry K.W."/>
            <person name="Grigoriev I.V."/>
            <person name="Nagy L."/>
            <person name="Hibbett D."/>
            <person name="Henrissat B."/>
            <person name="Matheny P.B."/>
            <person name="Labbe J."/>
            <person name="Martin F."/>
        </authorList>
    </citation>
    <scope>NUCLEOTIDE SEQUENCE</scope>
    <source>
        <strain evidence="1">FP105234-sp</strain>
    </source>
</reference>
<name>A0ACB8R5B9_9AGAM</name>
<evidence type="ECO:0000313" key="1">
    <source>
        <dbReference type="EMBL" id="KAI0038811.1"/>
    </source>
</evidence>
<dbReference type="Proteomes" id="UP000814033">
    <property type="component" value="Unassembled WGS sequence"/>
</dbReference>
<gene>
    <name evidence="1" type="ORF">FA95DRAFT_1613084</name>
</gene>
<comment type="caution">
    <text evidence="1">The sequence shown here is derived from an EMBL/GenBank/DDBJ whole genome shotgun (WGS) entry which is preliminary data.</text>
</comment>
<dbReference type="EMBL" id="MU276408">
    <property type="protein sequence ID" value="KAI0038811.1"/>
    <property type="molecule type" value="Genomic_DNA"/>
</dbReference>
<keyword evidence="2" id="KW-1185">Reference proteome</keyword>
<sequence>MSRTSRLSFAVEASDELAARMTGLSVSFVPRATGPAEHCARVRTTVVEEEGLHSAGELGEEDPDPIGTALDDEDHTYRSMDAYAADGFWVVLEGLMPGVYSSWREFYRALGSHSRGQDRSWMFRRTRRQAEASYKKALRNGEVIKYLQPPSSTPRERLQSSAVSSSMAATSAAAGETFNRTSEASPRNSSAQPAGVSGPPPAPSRAVSVTPTTNVPSPPTPSAVRRPTATTNVPSALPMFTATHAANVPLRQRPRSKYAAYVVYVGRERGVFKNWEEVEPLVMNYSGTDQSSVPCIIFPLPARLHACTNTSIALSMPRASTGKPRGRPSWAKGTKLTFLVNHMDDYRKVEGDKNKVAKFYGSLTKLFILKYGYDKAINGDLDEDVPDPDISLLEEVSDHKGETEEEANARLTVRQQVHKRISQWYQYYSKKLGNLPSPEYASNDETFVELVKGIVKRPRRENVLHVFAEMYWSDLIDKEYSNEWAKCVALAGEAGTGLPKELEVHNRVVKRVFDQQSASIRESVQQIVDTRHEKAMAKYEKDFIERPDSMEQKEWALNSAFAILQPMVDMVSS</sequence>